<keyword evidence="3" id="KW-1185">Reference proteome</keyword>
<sequence length="63" mass="6439">MVPNQGGLPQHNGNPLQPAQMQNSGVAGGMGGAGIVGGAGPTHNPLNIDPDLIRIRELMRGKM</sequence>
<evidence type="ECO:0000313" key="3">
    <source>
        <dbReference type="Proteomes" id="UP000188268"/>
    </source>
</evidence>
<protein>
    <submittedName>
        <fullName evidence="2">Histone acetyltransferase HAC1-like protein</fullName>
    </submittedName>
</protein>
<dbReference type="Gramene" id="OMO66576">
    <property type="protein sequence ID" value="OMO66576"/>
    <property type="gene ID" value="CCACVL1_21070"/>
</dbReference>
<evidence type="ECO:0000313" key="2">
    <source>
        <dbReference type="EMBL" id="OMO66576.1"/>
    </source>
</evidence>
<dbReference type="EMBL" id="AWWV01012516">
    <property type="protein sequence ID" value="OMO66576.1"/>
    <property type="molecule type" value="Genomic_DNA"/>
</dbReference>
<proteinExistence type="predicted"/>
<reference evidence="2 3" key="1">
    <citation type="submission" date="2013-09" db="EMBL/GenBank/DDBJ databases">
        <title>Corchorus capsularis genome sequencing.</title>
        <authorList>
            <person name="Alam M."/>
            <person name="Haque M.S."/>
            <person name="Islam M.S."/>
            <person name="Emdad E.M."/>
            <person name="Islam M.M."/>
            <person name="Ahmed B."/>
            <person name="Halim A."/>
            <person name="Hossen Q.M.M."/>
            <person name="Hossain M.Z."/>
            <person name="Ahmed R."/>
            <person name="Khan M.M."/>
            <person name="Islam R."/>
            <person name="Rashid M.M."/>
            <person name="Khan S.A."/>
            <person name="Rahman M.S."/>
            <person name="Alam M."/>
        </authorList>
    </citation>
    <scope>NUCLEOTIDE SEQUENCE [LARGE SCALE GENOMIC DNA]</scope>
    <source>
        <strain evidence="3">cv. CVL-1</strain>
        <tissue evidence="2">Whole seedling</tissue>
    </source>
</reference>
<name>A0A1R3H8J9_COCAP</name>
<feature type="compositionally biased region" description="Gly residues" evidence="1">
    <location>
        <begin position="26"/>
        <end position="40"/>
    </location>
</feature>
<accession>A0A1R3H8J9</accession>
<dbReference type="AlphaFoldDB" id="A0A1R3H8J9"/>
<evidence type="ECO:0000256" key="1">
    <source>
        <dbReference type="SAM" id="MobiDB-lite"/>
    </source>
</evidence>
<feature type="region of interest" description="Disordered" evidence="1">
    <location>
        <begin position="1"/>
        <end position="49"/>
    </location>
</feature>
<dbReference type="STRING" id="210143.A0A1R3H8J9"/>
<gene>
    <name evidence="2" type="ORF">CCACVL1_21070</name>
</gene>
<feature type="compositionally biased region" description="Polar residues" evidence="1">
    <location>
        <begin position="11"/>
        <end position="24"/>
    </location>
</feature>
<dbReference type="Proteomes" id="UP000188268">
    <property type="component" value="Unassembled WGS sequence"/>
</dbReference>
<keyword evidence="2" id="KW-0808">Transferase</keyword>
<comment type="caution">
    <text evidence="2">The sequence shown here is derived from an EMBL/GenBank/DDBJ whole genome shotgun (WGS) entry which is preliminary data.</text>
</comment>
<organism evidence="2 3">
    <name type="scientific">Corchorus capsularis</name>
    <name type="common">Jute</name>
    <dbReference type="NCBI Taxonomy" id="210143"/>
    <lineage>
        <taxon>Eukaryota</taxon>
        <taxon>Viridiplantae</taxon>
        <taxon>Streptophyta</taxon>
        <taxon>Embryophyta</taxon>
        <taxon>Tracheophyta</taxon>
        <taxon>Spermatophyta</taxon>
        <taxon>Magnoliopsida</taxon>
        <taxon>eudicotyledons</taxon>
        <taxon>Gunneridae</taxon>
        <taxon>Pentapetalae</taxon>
        <taxon>rosids</taxon>
        <taxon>malvids</taxon>
        <taxon>Malvales</taxon>
        <taxon>Malvaceae</taxon>
        <taxon>Grewioideae</taxon>
        <taxon>Apeibeae</taxon>
        <taxon>Corchorus</taxon>
    </lineage>
</organism>
<dbReference type="GO" id="GO:0016740">
    <property type="term" value="F:transferase activity"/>
    <property type="evidence" value="ECO:0007669"/>
    <property type="project" value="UniProtKB-KW"/>
</dbReference>